<reference evidence="1 2" key="1">
    <citation type="journal article" date="2020" name="Front. Microbiol.">
        <title>Single-cell genomics of novel Actinobacteria with the Wood-Ljungdahl pathway discovered in a serpentinizing system.</title>
        <authorList>
            <person name="Merino N."/>
            <person name="Kawai M."/>
            <person name="Boyd E.S."/>
            <person name="Colman D.R."/>
            <person name="McGlynn S.E."/>
            <person name="Nealson K.H."/>
            <person name="Kurokawa K."/>
            <person name="Hongoh Y."/>
        </authorList>
    </citation>
    <scope>NUCLEOTIDE SEQUENCE [LARGE SCALE GENOMIC DNA]</scope>
    <source>
        <strain evidence="1 2">S33</strain>
    </source>
</reference>
<evidence type="ECO:0000313" key="2">
    <source>
        <dbReference type="Proteomes" id="UP000591948"/>
    </source>
</evidence>
<proteinExistence type="predicted"/>
<name>A0A6V8PAF9_9ACTN</name>
<keyword evidence="2" id="KW-1185">Reference proteome</keyword>
<comment type="caution">
    <text evidence="1">The sequence shown here is derived from an EMBL/GenBank/DDBJ whole genome shotgun (WGS) entry which is preliminary data.</text>
</comment>
<protein>
    <submittedName>
        <fullName evidence="1">Uncharacterized protein</fullName>
    </submittedName>
</protein>
<dbReference type="EMBL" id="BLRY01000601">
    <property type="protein sequence ID" value="GFP29050.1"/>
    <property type="molecule type" value="Genomic_DNA"/>
</dbReference>
<dbReference type="AlphaFoldDB" id="A0A6V8PAF9"/>
<gene>
    <name evidence="1" type="ORF">HKBW3S33_02466</name>
</gene>
<accession>A0A6V8PAF9</accession>
<organism evidence="1 2">
    <name type="scientific">Candidatus Hakubella thermalkaliphila</name>
    <dbReference type="NCBI Taxonomy" id="2754717"/>
    <lineage>
        <taxon>Bacteria</taxon>
        <taxon>Bacillati</taxon>
        <taxon>Actinomycetota</taxon>
        <taxon>Actinomycetota incertae sedis</taxon>
        <taxon>Candidatus Hakubellales</taxon>
        <taxon>Candidatus Hakubellaceae</taxon>
        <taxon>Candidatus Hakubella</taxon>
    </lineage>
</organism>
<dbReference type="Proteomes" id="UP000591948">
    <property type="component" value="Unassembled WGS sequence"/>
</dbReference>
<evidence type="ECO:0000313" key="1">
    <source>
        <dbReference type="EMBL" id="GFP29050.1"/>
    </source>
</evidence>
<sequence length="53" mass="6213">MELTVQQAVECPREDNDLMPLRGCWRCPYYEGRAPPWDKELFEQLKAKGDGNK</sequence>
<feature type="non-terminal residue" evidence="1">
    <location>
        <position position="53"/>
    </location>
</feature>